<evidence type="ECO:0000259" key="6">
    <source>
        <dbReference type="Pfam" id="PF01494"/>
    </source>
</evidence>
<keyword evidence="3" id="KW-0274">FAD</keyword>
<name>A0ABZ2I3E1_9HYPH</name>
<evidence type="ECO:0000256" key="3">
    <source>
        <dbReference type="ARBA" id="ARBA00022827"/>
    </source>
</evidence>
<evidence type="ECO:0000256" key="2">
    <source>
        <dbReference type="ARBA" id="ARBA00022630"/>
    </source>
</evidence>
<dbReference type="PANTHER" id="PTHR13789">
    <property type="entry name" value="MONOOXYGENASE"/>
    <property type="match status" value="1"/>
</dbReference>
<evidence type="ECO:0000313" key="8">
    <source>
        <dbReference type="Proteomes" id="UP001369958"/>
    </source>
</evidence>
<dbReference type="InterPro" id="IPR002938">
    <property type="entry name" value="FAD-bd"/>
</dbReference>
<dbReference type="InterPro" id="IPR050493">
    <property type="entry name" value="FAD-dep_Monooxygenase_BioMet"/>
</dbReference>
<feature type="domain" description="FAD-binding" evidence="6">
    <location>
        <begin position="6"/>
        <end position="348"/>
    </location>
</feature>
<dbReference type="Pfam" id="PF01494">
    <property type="entry name" value="FAD_binding_3"/>
    <property type="match status" value="1"/>
</dbReference>
<comment type="cofactor">
    <cofactor evidence="1">
        <name>FAD</name>
        <dbReference type="ChEBI" id="CHEBI:57692"/>
    </cofactor>
</comment>
<keyword evidence="2" id="KW-0285">Flavoprotein</keyword>
<protein>
    <submittedName>
        <fullName evidence="7">FAD-dependent monooxygenase</fullName>
    </submittedName>
</protein>
<keyword evidence="5 7" id="KW-0503">Monooxygenase</keyword>
<keyword evidence="8" id="KW-1185">Reference proteome</keyword>
<organism evidence="7 8">
    <name type="scientific">Pelagibacterium nitratireducens</name>
    <dbReference type="NCBI Taxonomy" id="1046114"/>
    <lineage>
        <taxon>Bacteria</taxon>
        <taxon>Pseudomonadati</taxon>
        <taxon>Pseudomonadota</taxon>
        <taxon>Alphaproteobacteria</taxon>
        <taxon>Hyphomicrobiales</taxon>
        <taxon>Devosiaceae</taxon>
        <taxon>Pelagibacterium</taxon>
    </lineage>
</organism>
<dbReference type="SUPFAM" id="SSF54373">
    <property type="entry name" value="FAD-linked reductases, C-terminal domain"/>
    <property type="match status" value="1"/>
</dbReference>
<dbReference type="InterPro" id="IPR036188">
    <property type="entry name" value="FAD/NAD-bd_sf"/>
</dbReference>
<dbReference type="SUPFAM" id="SSF51905">
    <property type="entry name" value="FAD/NAD(P)-binding domain"/>
    <property type="match status" value="1"/>
</dbReference>
<evidence type="ECO:0000256" key="1">
    <source>
        <dbReference type="ARBA" id="ARBA00001974"/>
    </source>
</evidence>
<evidence type="ECO:0000256" key="5">
    <source>
        <dbReference type="ARBA" id="ARBA00023033"/>
    </source>
</evidence>
<evidence type="ECO:0000256" key="4">
    <source>
        <dbReference type="ARBA" id="ARBA00023002"/>
    </source>
</evidence>
<evidence type="ECO:0000313" key="7">
    <source>
        <dbReference type="EMBL" id="WWT34369.1"/>
    </source>
</evidence>
<proteinExistence type="predicted"/>
<sequence>MGAPRTVYIAGAGIAGLTLALALAKFGLQVVVLERNAAVSEFGAGLQISANARKVLDSLGLSQAIAERSFAPEGIDIFPDGRETPLQTLTLGRAIETRFGAPYAVMHRADLLDVLHSAARRFANIDIVFSVTDFVLESSANTLTVSAQDPDGKSRKAKPFAFVGADGVRSVTRTRYLDGSDARYTGKVAWRALVAPDALSDVLDLNRTSLLLNPHFHLVVYPLPHRNTVNLALFTQEKERDLSVLDHRAPRIKPGRDRRLARILDSVGEEWTPWVLSSVATPVWHKGPIGLVGDAAHAMLPFQAQGAAMGIEDAAVLAPLLAASPSAEHAFSRFAALRQERVKRVQDVSASNGKIFHMGFPFSLARNAVIRVEGPQGHFKRLDWLYGYDAIQTGKS</sequence>
<dbReference type="PANTHER" id="PTHR13789:SF318">
    <property type="entry name" value="GERANYLGERANYL DIPHOSPHATE REDUCTASE"/>
    <property type="match status" value="1"/>
</dbReference>
<dbReference type="Proteomes" id="UP001369958">
    <property type="component" value="Chromosome"/>
</dbReference>
<accession>A0ABZ2I3E1</accession>
<reference evidence="7 8" key="1">
    <citation type="submission" date="2024-02" db="EMBL/GenBank/DDBJ databases">
        <title>Complete genome sequence of Pelagibacterium nitratireducens ZH15.</title>
        <authorList>
            <person name="Zhao L.H."/>
        </authorList>
    </citation>
    <scope>NUCLEOTIDE SEQUENCE [LARGE SCALE GENOMIC DNA]</scope>
    <source>
        <strain evidence="7 8">ZH15</strain>
    </source>
</reference>
<gene>
    <name evidence="7" type="ORF">V6617_07850</name>
</gene>
<dbReference type="PRINTS" id="PR00420">
    <property type="entry name" value="RNGMNOXGNASE"/>
</dbReference>
<dbReference type="RefSeq" id="WP_338610250.1">
    <property type="nucleotide sequence ID" value="NZ_CP146275.1"/>
</dbReference>
<dbReference type="GO" id="GO:0004497">
    <property type="term" value="F:monooxygenase activity"/>
    <property type="evidence" value="ECO:0007669"/>
    <property type="project" value="UniProtKB-KW"/>
</dbReference>
<dbReference type="EMBL" id="CP146275">
    <property type="protein sequence ID" value="WWT34369.1"/>
    <property type="molecule type" value="Genomic_DNA"/>
</dbReference>
<keyword evidence="4" id="KW-0560">Oxidoreductase</keyword>
<dbReference type="Gene3D" id="3.50.50.60">
    <property type="entry name" value="FAD/NAD(P)-binding domain"/>
    <property type="match status" value="1"/>
</dbReference>